<proteinExistence type="predicted"/>
<gene>
    <name evidence="2" type="ORF">GCM10008957_52060</name>
</gene>
<evidence type="ECO:0000313" key="3">
    <source>
        <dbReference type="Proteomes" id="UP000603865"/>
    </source>
</evidence>
<organism evidence="2 3">
    <name type="scientific">Deinococcus ruber</name>
    <dbReference type="NCBI Taxonomy" id="1848197"/>
    <lineage>
        <taxon>Bacteria</taxon>
        <taxon>Thermotogati</taxon>
        <taxon>Deinococcota</taxon>
        <taxon>Deinococci</taxon>
        <taxon>Deinococcales</taxon>
        <taxon>Deinococcaceae</taxon>
        <taxon>Deinococcus</taxon>
    </lineage>
</organism>
<dbReference type="Pfam" id="PF00814">
    <property type="entry name" value="TsaD"/>
    <property type="match status" value="1"/>
</dbReference>
<dbReference type="AlphaFoldDB" id="A0A918FG61"/>
<dbReference type="NCBIfam" id="TIGR03725">
    <property type="entry name" value="T6A_YeaZ"/>
    <property type="match status" value="1"/>
</dbReference>
<dbReference type="InterPro" id="IPR022496">
    <property type="entry name" value="T6A_TsaB"/>
</dbReference>
<dbReference type="InterPro" id="IPR043129">
    <property type="entry name" value="ATPase_NBD"/>
</dbReference>
<evidence type="ECO:0000259" key="1">
    <source>
        <dbReference type="Pfam" id="PF00814"/>
    </source>
</evidence>
<dbReference type="InterPro" id="IPR000905">
    <property type="entry name" value="Gcp-like_dom"/>
</dbReference>
<sequence>MSGAPTLLSIDCGTPFLSLGLRHAGHSVQRVLEVGRAHAERLPAELDALFEDAGLPKRADSIVVGTGPGSYTGLRVGASYALGLGRAWGVPVLGVSTLEGLARGQSGAVAVSLDARKEHVYGAVYLLQDGLIVQTLHAPTKVPLTDFEALAAGLPWLRDTSPDPDLLARNGEAHGLETWSLSYL</sequence>
<dbReference type="Proteomes" id="UP000603865">
    <property type="component" value="Unassembled WGS sequence"/>
</dbReference>
<dbReference type="EMBL" id="BMQL01000069">
    <property type="protein sequence ID" value="GGR35767.1"/>
    <property type="molecule type" value="Genomic_DNA"/>
</dbReference>
<name>A0A918FG61_9DEIO</name>
<dbReference type="SUPFAM" id="SSF53067">
    <property type="entry name" value="Actin-like ATPase domain"/>
    <property type="match status" value="1"/>
</dbReference>
<dbReference type="Gene3D" id="3.30.420.40">
    <property type="match status" value="1"/>
</dbReference>
<dbReference type="GO" id="GO:0002949">
    <property type="term" value="P:tRNA threonylcarbamoyladenosine modification"/>
    <property type="evidence" value="ECO:0007669"/>
    <property type="project" value="InterPro"/>
</dbReference>
<dbReference type="RefSeq" id="WP_189093452.1">
    <property type="nucleotide sequence ID" value="NZ_BMQL01000069.1"/>
</dbReference>
<reference evidence="2" key="2">
    <citation type="submission" date="2020-09" db="EMBL/GenBank/DDBJ databases">
        <authorList>
            <person name="Sun Q."/>
            <person name="Ohkuma M."/>
        </authorList>
    </citation>
    <scope>NUCLEOTIDE SEQUENCE</scope>
    <source>
        <strain evidence="2">JCM 31311</strain>
    </source>
</reference>
<evidence type="ECO:0000313" key="2">
    <source>
        <dbReference type="EMBL" id="GGR35767.1"/>
    </source>
</evidence>
<protein>
    <submittedName>
        <fullName evidence="2">tRNA (Adenosine(37)-N6)-threonylcarbamoyltransferase complex dimerization subunit type 1 TsaB</fullName>
    </submittedName>
</protein>
<keyword evidence="3" id="KW-1185">Reference proteome</keyword>
<accession>A0A918FG61</accession>
<reference evidence="2" key="1">
    <citation type="journal article" date="2014" name="Int. J. Syst. Evol. Microbiol.">
        <title>Complete genome sequence of Corynebacterium casei LMG S-19264T (=DSM 44701T), isolated from a smear-ripened cheese.</title>
        <authorList>
            <consortium name="US DOE Joint Genome Institute (JGI-PGF)"/>
            <person name="Walter F."/>
            <person name="Albersmeier A."/>
            <person name="Kalinowski J."/>
            <person name="Ruckert C."/>
        </authorList>
    </citation>
    <scope>NUCLEOTIDE SEQUENCE</scope>
    <source>
        <strain evidence="2">JCM 31311</strain>
    </source>
</reference>
<feature type="domain" description="Gcp-like" evidence="1">
    <location>
        <begin position="34"/>
        <end position="127"/>
    </location>
</feature>
<comment type="caution">
    <text evidence="2">The sequence shown here is derived from an EMBL/GenBank/DDBJ whole genome shotgun (WGS) entry which is preliminary data.</text>
</comment>